<reference evidence="3" key="1">
    <citation type="submission" date="2019-12" db="EMBL/GenBank/DDBJ databases">
        <title>Complete and draft genome sequences of new strains and members of some known species of the genus Rathayibacter isolated from plants.</title>
        <authorList>
            <person name="Tarlachkov S.V."/>
            <person name="Starodumova I.P."/>
            <person name="Dorofeeva L.V."/>
            <person name="Prisyazhnaya N.V."/>
            <person name="Leyn S."/>
            <person name="Zlamal J."/>
            <person name="Elan M."/>
            <person name="Osterman A.L."/>
            <person name="Nadler S."/>
            <person name="Subbotin S.A."/>
            <person name="Evtushenko L.I."/>
        </authorList>
    </citation>
    <scope>NUCLEOTIDE SEQUENCE [LARGE SCALE GENOMIC DNA]</scope>
    <source>
        <strain evidence="3">VKM Ac-2802</strain>
    </source>
</reference>
<dbReference type="RefSeq" id="WP_159422012.1">
    <property type="nucleotide sequence ID" value="NZ_CP047180.1"/>
</dbReference>
<keyword evidence="1" id="KW-0472">Membrane</keyword>
<protein>
    <submittedName>
        <fullName evidence="2">Uncharacterized protein</fullName>
    </submittedName>
</protein>
<gene>
    <name evidence="2" type="ORF">GSU69_02795</name>
</gene>
<evidence type="ECO:0000256" key="1">
    <source>
        <dbReference type="SAM" id="Phobius"/>
    </source>
</evidence>
<keyword evidence="3" id="KW-1185">Reference proteome</keyword>
<feature type="transmembrane region" description="Helical" evidence="1">
    <location>
        <begin position="32"/>
        <end position="54"/>
    </location>
</feature>
<proteinExistence type="predicted"/>
<evidence type="ECO:0000313" key="3">
    <source>
        <dbReference type="Proteomes" id="UP000464597"/>
    </source>
</evidence>
<organism evidence="2 3">
    <name type="scientific">Rathayibacter festucae</name>
    <dbReference type="NCBI Taxonomy" id="110937"/>
    <lineage>
        <taxon>Bacteria</taxon>
        <taxon>Bacillati</taxon>
        <taxon>Actinomycetota</taxon>
        <taxon>Actinomycetes</taxon>
        <taxon>Micrococcales</taxon>
        <taxon>Microbacteriaceae</taxon>
        <taxon>Rathayibacter</taxon>
    </lineage>
</organism>
<accession>A0ABX6GW95</accession>
<dbReference type="EMBL" id="CP047180">
    <property type="protein sequence ID" value="QHC61728.1"/>
    <property type="molecule type" value="Genomic_DNA"/>
</dbReference>
<dbReference type="Proteomes" id="UP000464597">
    <property type="component" value="Chromosome"/>
</dbReference>
<sequence>MPTPLDAPAVLKAVSDGLEGGGLTVGLDVGSYAGIGLTILIALLGSRVLGTWLGGMIENGRLERGFSREDANAAIAALTKLHVAYSKWSAKGRLSTKEEAARDLEVENLAALCLGACALTGVKNLNSASSYRSLGDQWVSLDPDASRDDLDDRYLKLLRALSVHSYRAKARHD</sequence>
<evidence type="ECO:0000313" key="2">
    <source>
        <dbReference type="EMBL" id="QHC61728.1"/>
    </source>
</evidence>
<keyword evidence="1" id="KW-1133">Transmembrane helix</keyword>
<name>A0ABX6GW95_9MICO</name>
<keyword evidence="1" id="KW-0812">Transmembrane</keyword>